<reference evidence="2 3" key="1">
    <citation type="journal article" date="2014" name="Nat. Commun.">
        <title>Molecular traces of alternative social organization in a termite genome.</title>
        <authorList>
            <person name="Terrapon N."/>
            <person name="Li C."/>
            <person name="Robertson H.M."/>
            <person name="Ji L."/>
            <person name="Meng X."/>
            <person name="Booth W."/>
            <person name="Chen Z."/>
            <person name="Childers C.P."/>
            <person name="Glastad K.M."/>
            <person name="Gokhale K."/>
            <person name="Gowin J."/>
            <person name="Gronenberg W."/>
            <person name="Hermansen R.A."/>
            <person name="Hu H."/>
            <person name="Hunt B.G."/>
            <person name="Huylmans A.K."/>
            <person name="Khalil S.M."/>
            <person name="Mitchell R.D."/>
            <person name="Munoz-Torres M.C."/>
            <person name="Mustard J.A."/>
            <person name="Pan H."/>
            <person name="Reese J.T."/>
            <person name="Scharf M.E."/>
            <person name="Sun F."/>
            <person name="Vogel H."/>
            <person name="Xiao J."/>
            <person name="Yang W."/>
            <person name="Yang Z."/>
            <person name="Yang Z."/>
            <person name="Zhou J."/>
            <person name="Zhu J."/>
            <person name="Brent C.S."/>
            <person name="Elsik C.G."/>
            <person name="Goodisman M.A."/>
            <person name="Liberles D.A."/>
            <person name="Roe R.M."/>
            <person name="Vargo E.L."/>
            <person name="Vilcinskas A."/>
            <person name="Wang J."/>
            <person name="Bornberg-Bauer E."/>
            <person name="Korb J."/>
            <person name="Zhang G."/>
            <person name="Liebig J."/>
        </authorList>
    </citation>
    <scope>NUCLEOTIDE SEQUENCE [LARGE SCALE GENOMIC DNA]</scope>
    <source>
        <tissue evidence="2">Whole organism</tissue>
    </source>
</reference>
<feature type="compositionally biased region" description="Basic and acidic residues" evidence="1">
    <location>
        <begin position="697"/>
        <end position="737"/>
    </location>
</feature>
<feature type="compositionally biased region" description="Basic and acidic residues" evidence="1">
    <location>
        <begin position="277"/>
        <end position="292"/>
    </location>
</feature>
<feature type="compositionally biased region" description="Basic and acidic residues" evidence="1">
    <location>
        <begin position="384"/>
        <end position="412"/>
    </location>
</feature>
<dbReference type="eggNOG" id="ENOG502R5XR">
    <property type="taxonomic scope" value="Eukaryota"/>
</dbReference>
<feature type="compositionally biased region" description="Acidic residues" evidence="1">
    <location>
        <begin position="293"/>
        <end position="326"/>
    </location>
</feature>
<feature type="compositionally biased region" description="Acidic residues" evidence="1">
    <location>
        <begin position="351"/>
        <end position="373"/>
    </location>
</feature>
<feature type="compositionally biased region" description="Basic and acidic residues" evidence="1">
    <location>
        <begin position="791"/>
        <end position="811"/>
    </location>
</feature>
<keyword evidence="3" id="KW-1185">Reference proteome</keyword>
<sequence length="904" mass="102055">MSRRGFSARGSSFRGRGADGSSWSSENSRGRGGFSGASRGRFGWYKEHSSSFDSRSRYPSGGGVSSSSGERYTSRGRGDDSSYRRYSRMDGPGYSARDHSHHRSPESQRKRLRTDHGYVQASSSRRSHEGGYGGGSDYSNRYGYSEEKGGYADERGRSYREERRSASSFRDRSREDYPHRKAEQLDSSMPPPSSAPPRHLSSPRGSFRGRISGRGTRGMSRMIFPRRVDTILIRKKNIMDSSYNFRKRMLAARSQAETLRRLKLQRLRRIREATLSSKRDGQGDKEGPKATEDISDEDEKEENWDEEMEKADADDDDDDDELEEGETPDKKDKTKVKEKKKEAKTSSKDDEREEGEEVDDDDDEEEEEEDDNGDSASGTASPPKKSDVKNESGVHVTIKQDSDARAVSEEGRKRIPRSMISGRPYIRLTCPHCYVRCITFKEYTLHLYTSKHINMMRKQSLRHKQTLARMRMSQRQKQRLVEETEEVHGNLAPRSNFCPVCKLNYRQLKSKHQASESHRAMKKFLMPYCRVCRMGFKSPMLYENHICSLDHLKRKARLEERMMHLHDRGRDVDDDGSGMDEDKELNMDNFMILDSVGTVDDTGDEGDGDDGKPRSEKDKEGEEKKSKSEINLGSEYVKKIEVYFCELCRIYLPRLDQTERALSIHCRTRTHLQRYVRYRDDRALRSKAEKIHHRKEVAKENAVKEAEAKKNLEEKTEGEDEKKDDGASSSNEKDIPGKECVSVGDTEAGSKNSTEGTAKLSQEGRDISAETTAEGGAEGDGDMDQDLESGMDDKLWADVDKDLGELLREVVEPGNKSSDEDDDSRAEGGRYDRFRYSEKGSAATADPPSEGDANKAAVEADETVTKSDAGMGTKVVENIKSLGDDKKQAVNDVPAAATAAAESN</sequence>
<dbReference type="STRING" id="136037.A0A067R605"/>
<dbReference type="InParanoid" id="A0A067R605"/>
<accession>A0A067R605</accession>
<protein>
    <submittedName>
        <fullName evidence="2">Cip1-interacting zinc finger protein</fullName>
    </submittedName>
</protein>
<evidence type="ECO:0000256" key="1">
    <source>
        <dbReference type="SAM" id="MobiDB-lite"/>
    </source>
</evidence>
<evidence type="ECO:0000313" key="2">
    <source>
        <dbReference type="EMBL" id="KDR18631.1"/>
    </source>
</evidence>
<dbReference type="OrthoDB" id="6354489at2759"/>
<feature type="compositionally biased region" description="Basic and acidic residues" evidence="1">
    <location>
        <begin position="144"/>
        <end position="184"/>
    </location>
</feature>
<feature type="compositionally biased region" description="Basic and acidic residues" evidence="1">
    <location>
        <begin position="825"/>
        <end position="838"/>
    </location>
</feature>
<feature type="compositionally biased region" description="Basic and acidic residues" evidence="1">
    <location>
        <begin position="72"/>
        <end position="83"/>
    </location>
</feature>
<feature type="compositionally biased region" description="Low complexity" evidence="1">
    <location>
        <begin position="196"/>
        <end position="221"/>
    </location>
</feature>
<feature type="compositionally biased region" description="Acidic residues" evidence="1">
    <location>
        <begin position="777"/>
        <end position="790"/>
    </location>
</feature>
<proteinExistence type="predicted"/>
<feature type="compositionally biased region" description="Polar residues" evidence="1">
    <location>
        <begin position="749"/>
        <end position="760"/>
    </location>
</feature>
<evidence type="ECO:0000313" key="3">
    <source>
        <dbReference type="Proteomes" id="UP000027135"/>
    </source>
</evidence>
<dbReference type="SUPFAM" id="SSF57667">
    <property type="entry name" value="beta-beta-alpha zinc fingers"/>
    <property type="match status" value="1"/>
</dbReference>
<feature type="compositionally biased region" description="Low complexity" evidence="1">
    <location>
        <begin position="57"/>
        <end position="71"/>
    </location>
</feature>
<feature type="region of interest" description="Disordered" evidence="1">
    <location>
        <begin position="598"/>
        <end position="628"/>
    </location>
</feature>
<dbReference type="AlphaFoldDB" id="A0A067R605"/>
<feature type="compositionally biased region" description="Basic and acidic residues" evidence="1">
    <location>
        <begin position="339"/>
        <end position="350"/>
    </location>
</feature>
<dbReference type="OMA" id="NYRPNGG"/>
<name>A0A067R605_ZOONE</name>
<dbReference type="PANTHER" id="PTHR15491">
    <property type="match status" value="1"/>
</dbReference>
<feature type="compositionally biased region" description="Basic and acidic residues" evidence="1">
    <location>
        <begin position="609"/>
        <end position="628"/>
    </location>
</feature>
<feature type="region of interest" description="Disordered" evidence="1">
    <location>
        <begin position="687"/>
        <end position="872"/>
    </location>
</feature>
<feature type="compositionally biased region" description="Low complexity" evidence="1">
    <location>
        <begin position="1"/>
        <end position="22"/>
    </location>
</feature>
<dbReference type="PANTHER" id="PTHR15491:SF18">
    <property type="entry name" value="CIZ1 ZINC FINGER PROTEIN, ISOFORM A"/>
    <property type="match status" value="1"/>
</dbReference>
<dbReference type="EMBL" id="KK852680">
    <property type="protein sequence ID" value="KDR18631.1"/>
    <property type="molecule type" value="Genomic_DNA"/>
</dbReference>
<dbReference type="InterPro" id="IPR036236">
    <property type="entry name" value="Znf_C2H2_sf"/>
</dbReference>
<gene>
    <name evidence="2" type="ORF">L798_06611</name>
</gene>
<dbReference type="Proteomes" id="UP000027135">
    <property type="component" value="Unassembled WGS sequence"/>
</dbReference>
<feature type="region of interest" description="Disordered" evidence="1">
    <location>
        <begin position="1"/>
        <end position="221"/>
    </location>
</feature>
<organism evidence="2 3">
    <name type="scientific">Zootermopsis nevadensis</name>
    <name type="common">Dampwood termite</name>
    <dbReference type="NCBI Taxonomy" id="136037"/>
    <lineage>
        <taxon>Eukaryota</taxon>
        <taxon>Metazoa</taxon>
        <taxon>Ecdysozoa</taxon>
        <taxon>Arthropoda</taxon>
        <taxon>Hexapoda</taxon>
        <taxon>Insecta</taxon>
        <taxon>Pterygota</taxon>
        <taxon>Neoptera</taxon>
        <taxon>Polyneoptera</taxon>
        <taxon>Dictyoptera</taxon>
        <taxon>Blattodea</taxon>
        <taxon>Blattoidea</taxon>
        <taxon>Termitoidae</taxon>
        <taxon>Termopsidae</taxon>
        <taxon>Zootermopsis</taxon>
    </lineage>
</organism>
<feature type="region of interest" description="Disordered" evidence="1">
    <location>
        <begin position="273"/>
        <end position="412"/>
    </location>
</feature>
<dbReference type="InterPro" id="IPR026811">
    <property type="entry name" value="CIZ1"/>
</dbReference>
<feature type="compositionally biased region" description="Basic and acidic residues" evidence="1">
    <location>
        <begin position="44"/>
        <end position="56"/>
    </location>
</feature>